<dbReference type="GO" id="GO:0008270">
    <property type="term" value="F:zinc ion binding"/>
    <property type="evidence" value="ECO:0007669"/>
    <property type="project" value="InterPro"/>
</dbReference>
<dbReference type="PANTHER" id="PTHR31668">
    <property type="entry name" value="GLUCOSE TRANSPORT TRANSCRIPTION REGULATOR RGT1-RELATED-RELATED"/>
    <property type="match status" value="1"/>
</dbReference>
<dbReference type="GeneID" id="31008115"/>
<dbReference type="GO" id="GO:0005634">
    <property type="term" value="C:nucleus"/>
    <property type="evidence" value="ECO:0007669"/>
    <property type="project" value="TreeGrafter"/>
</dbReference>
<dbReference type="CDD" id="cd12148">
    <property type="entry name" value="fungal_TF_MHR"/>
    <property type="match status" value="1"/>
</dbReference>
<dbReference type="STRING" id="1441469.A0A225AEN8"/>
<dbReference type="EMBL" id="LFMY01000014">
    <property type="protein sequence ID" value="OKL56484.1"/>
    <property type="molecule type" value="Genomic_DNA"/>
</dbReference>
<keyword evidence="8" id="KW-1185">Reference proteome</keyword>
<evidence type="ECO:0000256" key="1">
    <source>
        <dbReference type="ARBA" id="ARBA00023015"/>
    </source>
</evidence>
<dbReference type="OrthoDB" id="1924787at2759"/>
<keyword evidence="1" id="KW-0805">Transcription regulation</keyword>
<dbReference type="PANTHER" id="PTHR31668:SF4">
    <property type="entry name" value="TRANSCRIPTIONAL ACTIVATOR PROTEIN DAL81"/>
    <property type="match status" value="1"/>
</dbReference>
<protein>
    <recommendedName>
        <fullName evidence="6">Zn(2)-C6 fungal-type domain-containing protein</fullName>
    </recommendedName>
</protein>
<evidence type="ECO:0000259" key="6">
    <source>
        <dbReference type="PROSITE" id="PS50048"/>
    </source>
</evidence>
<dbReference type="Gene3D" id="4.10.240.10">
    <property type="entry name" value="Zn(2)-C6 fungal-type DNA-binding domain"/>
    <property type="match status" value="1"/>
</dbReference>
<dbReference type="PROSITE" id="PS00463">
    <property type="entry name" value="ZN2_CY6_FUNGAL_1"/>
    <property type="match status" value="1"/>
</dbReference>
<evidence type="ECO:0000256" key="2">
    <source>
        <dbReference type="ARBA" id="ARBA00023125"/>
    </source>
</evidence>
<dbReference type="SUPFAM" id="SSF57701">
    <property type="entry name" value="Zn2/Cys6 DNA-binding domain"/>
    <property type="match status" value="1"/>
</dbReference>
<dbReference type="RefSeq" id="XP_020116605.1">
    <property type="nucleotide sequence ID" value="XM_020263274.1"/>
</dbReference>
<keyword evidence="2" id="KW-0238">DNA-binding</keyword>
<dbReference type="GO" id="GO:0001080">
    <property type="term" value="P:nitrogen catabolite activation of transcription from RNA polymerase II promoter"/>
    <property type="evidence" value="ECO:0007669"/>
    <property type="project" value="TreeGrafter"/>
</dbReference>
<reference evidence="7 8" key="1">
    <citation type="submission" date="2015-06" db="EMBL/GenBank/DDBJ databases">
        <title>Talaromyces atroroseus IBT 11181 draft genome.</title>
        <authorList>
            <person name="Rasmussen K.B."/>
            <person name="Rasmussen S."/>
            <person name="Petersen B."/>
            <person name="Sicheritz-Ponten T."/>
            <person name="Mortensen U.H."/>
            <person name="Thrane U."/>
        </authorList>
    </citation>
    <scope>NUCLEOTIDE SEQUENCE [LARGE SCALE GENOMIC DNA]</scope>
    <source>
        <strain evidence="7 8">IBT 11181</strain>
    </source>
</reference>
<dbReference type="GO" id="GO:0000981">
    <property type="term" value="F:DNA-binding transcription factor activity, RNA polymerase II-specific"/>
    <property type="evidence" value="ECO:0007669"/>
    <property type="project" value="InterPro"/>
</dbReference>
<sequence length="486" mass="54941">MVDPTASPSGQPRPYRSKKRKPCDACRRRRTGCLVEEGQQTCSLCRHRGLTCTFLSAPPKKKRRRSLSHEQECSPTRNTPTELAETSKTAATVIPDQTTVMPGQTFFYSGASGDQGDYLLRHLPFDANGVFGTSNWTIWRAAISFTHNAYFTIYPNVLLDANGDAFDTSQIPTSAATYHRELLDLYYRYIQPTLPILETRSEFEAAIAAKSVPASLLAAVYSLAVFFWDHSPELQGKPRILRTTLQSFVYKSVVYEIRNPTIRTLQALLLYLQFQPDQMREPNHPGSWVVTAQILADVLTTFYSPQRSLMTMSSPNVLSLAEESTRRLEEWRSQHMFTTAVQSDNTNSYTLSFAYYAIEALIRGAVFVSTGTTLGGLSHESQLFDQIFHSLEQLLSQNPSGLWISYCKGSLGIIGSFILTIYLSSIDEATMNNRQDVLQRYRKLLNDLSVKFEFAKLPSIRLNLFFRRVFPDMEEITSETVSNNVL</sequence>
<keyword evidence="3" id="KW-0804">Transcription</keyword>
<evidence type="ECO:0000256" key="5">
    <source>
        <dbReference type="SAM" id="MobiDB-lite"/>
    </source>
</evidence>
<evidence type="ECO:0000256" key="3">
    <source>
        <dbReference type="ARBA" id="ARBA00023163"/>
    </source>
</evidence>
<dbReference type="GO" id="GO:0003677">
    <property type="term" value="F:DNA binding"/>
    <property type="evidence" value="ECO:0007669"/>
    <property type="project" value="UniProtKB-KW"/>
</dbReference>
<organism evidence="7 8">
    <name type="scientific">Talaromyces atroroseus</name>
    <dbReference type="NCBI Taxonomy" id="1441469"/>
    <lineage>
        <taxon>Eukaryota</taxon>
        <taxon>Fungi</taxon>
        <taxon>Dikarya</taxon>
        <taxon>Ascomycota</taxon>
        <taxon>Pezizomycotina</taxon>
        <taxon>Eurotiomycetes</taxon>
        <taxon>Eurotiomycetidae</taxon>
        <taxon>Eurotiales</taxon>
        <taxon>Trichocomaceae</taxon>
        <taxon>Talaromyces</taxon>
        <taxon>Talaromyces sect. Trachyspermi</taxon>
    </lineage>
</organism>
<dbReference type="InterPro" id="IPR050797">
    <property type="entry name" value="Carb_Metab_Trans_Reg"/>
</dbReference>
<dbReference type="Proteomes" id="UP000214365">
    <property type="component" value="Unassembled WGS sequence"/>
</dbReference>
<feature type="compositionally biased region" description="Polar residues" evidence="5">
    <location>
        <begin position="73"/>
        <end position="85"/>
    </location>
</feature>
<dbReference type="SMART" id="SM00066">
    <property type="entry name" value="GAL4"/>
    <property type="match status" value="1"/>
</dbReference>
<gene>
    <name evidence="7" type="ORF">UA08_08359</name>
</gene>
<feature type="compositionally biased region" description="Polar residues" evidence="5">
    <location>
        <begin position="1"/>
        <end position="10"/>
    </location>
</feature>
<feature type="domain" description="Zn(2)-C6 fungal-type" evidence="6">
    <location>
        <begin position="22"/>
        <end position="54"/>
    </location>
</feature>
<dbReference type="InterPro" id="IPR036864">
    <property type="entry name" value="Zn2-C6_fun-type_DNA-bd_sf"/>
</dbReference>
<proteinExistence type="predicted"/>
<name>A0A225AEN8_TALAT</name>
<feature type="region of interest" description="Disordered" evidence="5">
    <location>
        <begin position="61"/>
        <end position="85"/>
    </location>
</feature>
<comment type="caution">
    <text evidence="7">The sequence shown here is derived from an EMBL/GenBank/DDBJ whole genome shotgun (WGS) entry which is preliminary data.</text>
</comment>
<dbReference type="AlphaFoldDB" id="A0A225AEN8"/>
<keyword evidence="4" id="KW-0539">Nucleus</keyword>
<evidence type="ECO:0000313" key="7">
    <source>
        <dbReference type="EMBL" id="OKL56484.1"/>
    </source>
</evidence>
<dbReference type="InterPro" id="IPR001138">
    <property type="entry name" value="Zn2Cys6_DnaBD"/>
</dbReference>
<evidence type="ECO:0000256" key="4">
    <source>
        <dbReference type="ARBA" id="ARBA00023242"/>
    </source>
</evidence>
<dbReference type="CDD" id="cd00067">
    <property type="entry name" value="GAL4"/>
    <property type="match status" value="1"/>
</dbReference>
<evidence type="ECO:0000313" key="8">
    <source>
        <dbReference type="Proteomes" id="UP000214365"/>
    </source>
</evidence>
<accession>A0A225AEN8</accession>
<feature type="region of interest" description="Disordered" evidence="5">
    <location>
        <begin position="1"/>
        <end position="21"/>
    </location>
</feature>
<dbReference type="PROSITE" id="PS50048">
    <property type="entry name" value="ZN2_CY6_FUNGAL_2"/>
    <property type="match status" value="1"/>
</dbReference>